<keyword evidence="3" id="KW-1185">Reference proteome</keyword>
<accession>A0ABN0ZPU3</accession>
<sequence length="111" mass="11478">MRVSKVALTAAALALMGGGMMAAPAAADAGGRLADGPCRAEPVIGGVLVGARSVCPPGTYRHWHQVHVTCRKRLATYPAHGPITGGTGVSEVRCTLGWTVSNWWNTQGPDD</sequence>
<dbReference type="EMBL" id="BAAAHB010000012">
    <property type="protein sequence ID" value="GAA0454811.1"/>
    <property type="molecule type" value="Genomic_DNA"/>
</dbReference>
<feature type="signal peptide" evidence="1">
    <location>
        <begin position="1"/>
        <end position="22"/>
    </location>
</feature>
<gene>
    <name evidence="2" type="ORF">GCM10009544_16950</name>
</gene>
<protein>
    <recommendedName>
        <fullName evidence="4">Secreted protein</fullName>
    </recommendedName>
</protein>
<keyword evidence="1" id="KW-0732">Signal</keyword>
<feature type="chain" id="PRO_5047123781" description="Secreted protein" evidence="1">
    <location>
        <begin position="23"/>
        <end position="111"/>
    </location>
</feature>
<evidence type="ECO:0008006" key="4">
    <source>
        <dbReference type="Google" id="ProtNLM"/>
    </source>
</evidence>
<comment type="caution">
    <text evidence="2">The sequence shown here is derived from an EMBL/GenBank/DDBJ whole genome shotgun (WGS) entry which is preliminary data.</text>
</comment>
<name>A0ABN0ZPU3_9ACTN</name>
<evidence type="ECO:0000256" key="1">
    <source>
        <dbReference type="SAM" id="SignalP"/>
    </source>
</evidence>
<evidence type="ECO:0000313" key="2">
    <source>
        <dbReference type="EMBL" id="GAA0454811.1"/>
    </source>
</evidence>
<proteinExistence type="predicted"/>
<organism evidence="2 3">
    <name type="scientific">Streptomyces stramineus</name>
    <dbReference type="NCBI Taxonomy" id="173861"/>
    <lineage>
        <taxon>Bacteria</taxon>
        <taxon>Bacillati</taxon>
        <taxon>Actinomycetota</taxon>
        <taxon>Actinomycetes</taxon>
        <taxon>Kitasatosporales</taxon>
        <taxon>Streptomycetaceae</taxon>
        <taxon>Streptomyces</taxon>
    </lineage>
</organism>
<reference evidence="2 3" key="1">
    <citation type="journal article" date="2019" name="Int. J. Syst. Evol. Microbiol.">
        <title>The Global Catalogue of Microorganisms (GCM) 10K type strain sequencing project: providing services to taxonomists for standard genome sequencing and annotation.</title>
        <authorList>
            <consortium name="The Broad Institute Genomics Platform"/>
            <consortium name="The Broad Institute Genome Sequencing Center for Infectious Disease"/>
            <person name="Wu L."/>
            <person name="Ma J."/>
        </authorList>
    </citation>
    <scope>NUCLEOTIDE SEQUENCE [LARGE SCALE GENOMIC DNA]</scope>
    <source>
        <strain evidence="2 3">JCM 10649</strain>
    </source>
</reference>
<evidence type="ECO:0000313" key="3">
    <source>
        <dbReference type="Proteomes" id="UP001499895"/>
    </source>
</evidence>
<dbReference type="Proteomes" id="UP001499895">
    <property type="component" value="Unassembled WGS sequence"/>
</dbReference>